<keyword evidence="7" id="KW-0408">Iron</keyword>
<evidence type="ECO:0000256" key="10">
    <source>
        <dbReference type="ARBA" id="ARBA00023136"/>
    </source>
</evidence>
<evidence type="ECO:0000256" key="9">
    <source>
        <dbReference type="ARBA" id="ARBA00023077"/>
    </source>
</evidence>
<comment type="caution">
    <text evidence="18">The sequence shown here is derived from an EMBL/GenBank/DDBJ whole genome shotgun (WGS) entry which is preliminary data.</text>
</comment>
<dbReference type="InterPro" id="IPR037066">
    <property type="entry name" value="Plug_dom_sf"/>
</dbReference>
<organism evidence="18 19">
    <name type="scientific">Duganella flavida</name>
    <dbReference type="NCBI Taxonomy" id="2692175"/>
    <lineage>
        <taxon>Bacteria</taxon>
        <taxon>Pseudomonadati</taxon>
        <taxon>Pseudomonadota</taxon>
        <taxon>Betaproteobacteria</taxon>
        <taxon>Burkholderiales</taxon>
        <taxon>Oxalobacteraceae</taxon>
        <taxon>Telluria group</taxon>
        <taxon>Duganella</taxon>
    </lineage>
</organism>
<dbReference type="PANTHER" id="PTHR32552:SF81">
    <property type="entry name" value="TONB-DEPENDENT OUTER MEMBRANE RECEPTOR"/>
    <property type="match status" value="1"/>
</dbReference>
<evidence type="ECO:0000256" key="6">
    <source>
        <dbReference type="ARBA" id="ARBA00022692"/>
    </source>
</evidence>
<evidence type="ECO:0000256" key="4">
    <source>
        <dbReference type="ARBA" id="ARBA00022452"/>
    </source>
</evidence>
<keyword evidence="11 18" id="KW-0675">Receptor</keyword>
<keyword evidence="3 13" id="KW-0813">Transport</keyword>
<dbReference type="Pfam" id="PF00593">
    <property type="entry name" value="TonB_dep_Rec_b-barrel"/>
    <property type="match status" value="1"/>
</dbReference>
<evidence type="ECO:0000256" key="11">
    <source>
        <dbReference type="ARBA" id="ARBA00023170"/>
    </source>
</evidence>
<comment type="similarity">
    <text evidence="2 13 14">Belongs to the TonB-dependent receptor family.</text>
</comment>
<evidence type="ECO:0000256" key="7">
    <source>
        <dbReference type="ARBA" id="ARBA00023004"/>
    </source>
</evidence>
<keyword evidence="6 13" id="KW-0812">Transmembrane</keyword>
<keyword evidence="19" id="KW-1185">Reference proteome</keyword>
<keyword evidence="15" id="KW-0732">Signal</keyword>
<keyword evidence="12 13" id="KW-0998">Cell outer membrane</keyword>
<dbReference type="Proteomes" id="UP000479335">
    <property type="component" value="Unassembled WGS sequence"/>
</dbReference>
<dbReference type="GO" id="GO:0006826">
    <property type="term" value="P:iron ion transport"/>
    <property type="evidence" value="ECO:0007669"/>
    <property type="project" value="UniProtKB-KW"/>
</dbReference>
<keyword evidence="8" id="KW-0406">Ion transport</keyword>
<feature type="domain" description="TonB-dependent receptor-like beta-barrel" evidence="16">
    <location>
        <begin position="220"/>
        <end position="646"/>
    </location>
</feature>
<feature type="chain" id="PRO_5027025241" evidence="15">
    <location>
        <begin position="33"/>
        <end position="690"/>
    </location>
</feature>
<evidence type="ECO:0000256" key="13">
    <source>
        <dbReference type="PROSITE-ProRule" id="PRU01360"/>
    </source>
</evidence>
<keyword evidence="9 14" id="KW-0798">TonB box</keyword>
<gene>
    <name evidence="18" type="ORF">GTP46_16810</name>
</gene>
<evidence type="ECO:0000256" key="14">
    <source>
        <dbReference type="RuleBase" id="RU003357"/>
    </source>
</evidence>
<dbReference type="Gene3D" id="2.40.170.20">
    <property type="entry name" value="TonB-dependent receptor, beta-barrel domain"/>
    <property type="match status" value="1"/>
</dbReference>
<dbReference type="InterPro" id="IPR039426">
    <property type="entry name" value="TonB-dep_rcpt-like"/>
</dbReference>
<feature type="domain" description="TonB-dependent receptor plug" evidence="17">
    <location>
        <begin position="56"/>
        <end position="164"/>
    </location>
</feature>
<evidence type="ECO:0000256" key="12">
    <source>
        <dbReference type="ARBA" id="ARBA00023237"/>
    </source>
</evidence>
<dbReference type="Gene3D" id="2.170.130.10">
    <property type="entry name" value="TonB-dependent receptor, plug domain"/>
    <property type="match status" value="1"/>
</dbReference>
<evidence type="ECO:0000256" key="15">
    <source>
        <dbReference type="SAM" id="SignalP"/>
    </source>
</evidence>
<dbReference type="RefSeq" id="WP_161007781.1">
    <property type="nucleotide sequence ID" value="NZ_WWCN01000010.1"/>
</dbReference>
<evidence type="ECO:0000259" key="17">
    <source>
        <dbReference type="Pfam" id="PF07715"/>
    </source>
</evidence>
<evidence type="ECO:0000256" key="1">
    <source>
        <dbReference type="ARBA" id="ARBA00004571"/>
    </source>
</evidence>
<feature type="signal peptide" evidence="15">
    <location>
        <begin position="1"/>
        <end position="32"/>
    </location>
</feature>
<dbReference type="Pfam" id="PF07715">
    <property type="entry name" value="Plug"/>
    <property type="match status" value="1"/>
</dbReference>
<dbReference type="PANTHER" id="PTHR32552">
    <property type="entry name" value="FERRICHROME IRON RECEPTOR-RELATED"/>
    <property type="match status" value="1"/>
</dbReference>
<dbReference type="EMBL" id="WWCN01000010">
    <property type="protein sequence ID" value="MYM24307.1"/>
    <property type="molecule type" value="Genomic_DNA"/>
</dbReference>
<dbReference type="GO" id="GO:0009279">
    <property type="term" value="C:cell outer membrane"/>
    <property type="evidence" value="ECO:0007669"/>
    <property type="project" value="UniProtKB-SubCell"/>
</dbReference>
<dbReference type="AlphaFoldDB" id="A0A6L8KCA1"/>
<evidence type="ECO:0000259" key="16">
    <source>
        <dbReference type="Pfam" id="PF00593"/>
    </source>
</evidence>
<dbReference type="SUPFAM" id="SSF56935">
    <property type="entry name" value="Porins"/>
    <property type="match status" value="1"/>
</dbReference>
<dbReference type="InterPro" id="IPR000531">
    <property type="entry name" value="Beta-barrel_TonB"/>
</dbReference>
<reference evidence="18 19" key="1">
    <citation type="submission" date="2019-12" db="EMBL/GenBank/DDBJ databases">
        <title>Novel species isolated from a subtropical stream in China.</title>
        <authorList>
            <person name="Lu H."/>
        </authorList>
    </citation>
    <scope>NUCLEOTIDE SEQUENCE [LARGE SCALE GENOMIC DNA]</scope>
    <source>
        <strain evidence="18 19">FT135W</strain>
    </source>
</reference>
<name>A0A6L8KCA1_9BURK</name>
<evidence type="ECO:0000313" key="18">
    <source>
        <dbReference type="EMBL" id="MYM24307.1"/>
    </source>
</evidence>
<dbReference type="InterPro" id="IPR012910">
    <property type="entry name" value="Plug_dom"/>
</dbReference>
<protein>
    <submittedName>
        <fullName evidence="18">TonB-dependent receptor</fullName>
    </submittedName>
</protein>
<keyword evidence="10 13" id="KW-0472">Membrane</keyword>
<keyword evidence="4 13" id="KW-1134">Transmembrane beta strand</keyword>
<evidence type="ECO:0000256" key="8">
    <source>
        <dbReference type="ARBA" id="ARBA00023065"/>
    </source>
</evidence>
<sequence>MAPPKPSSSIKAASIKSPLKYLLLLAFGAAQADDQILQKILVEGSRSNQLGVADSASAGSVTQEELAARTVYRPGEVLEAVPGLVVSQHSGEGKANQFYLRGFNLDHGTDLRTSVDGMPVNQRSHAHGQGWTDLNFLIPELAVRLDYKKGPYSAEEGDFASAGTASVVYASRLLQGVASISAGQNGYGRALLADSVDTSRGSLLYAIEAMHNDGPFTHPDDYQKLNAVLRYSEGYTNNGFNVSLMAYKADWNSTDQIPLRAVQDGQIGRNDAIDSTDGGKAHRYSLSGGWRRTTDDSAFKVNAYIIANLLDLWSNFTYFMDDPLHGDQFAQPDRRVTSGLNASHSWHHHTETGNSETTVGVQLQNDNIFNGLYNTQARRTLSVTRQDHIVESSAGLYVENNTRWDAAFRTVVGARVDGYRFDVQSDLAANSGKANDHLVSPSVSLIYGPWQTAEVYANFGSGFHSNDARGTTITIDPKTGLAANKVTPLVRSRGMELGARTAWLPGLQTSLSLYRLDFDSELVYIGDAGATEAGPPSRRYGVEFSNYYKPLKWLSVDLDLAYARARSRGYEEEGSYIPGAIEGTGQLAVTVDDGGPYSASLKLRYFGPRPLIEDNSVRSKASMTLNGRFGWKIRKNLSLELEAFNITNRRDSAIDYYYESQLKGEAAAVADIHFHPIESRSLRATLVKNF</sequence>
<evidence type="ECO:0000256" key="5">
    <source>
        <dbReference type="ARBA" id="ARBA00022496"/>
    </source>
</evidence>
<evidence type="ECO:0000256" key="3">
    <source>
        <dbReference type="ARBA" id="ARBA00022448"/>
    </source>
</evidence>
<dbReference type="PROSITE" id="PS52016">
    <property type="entry name" value="TONB_DEPENDENT_REC_3"/>
    <property type="match status" value="1"/>
</dbReference>
<keyword evidence="5" id="KW-0410">Iron transport</keyword>
<evidence type="ECO:0000313" key="19">
    <source>
        <dbReference type="Proteomes" id="UP000479335"/>
    </source>
</evidence>
<comment type="subcellular location">
    <subcellularLocation>
        <location evidence="1 13">Cell outer membrane</location>
        <topology evidence="1 13">Multi-pass membrane protein</topology>
    </subcellularLocation>
</comment>
<proteinExistence type="inferred from homology"/>
<accession>A0A6L8KCA1</accession>
<evidence type="ECO:0000256" key="2">
    <source>
        <dbReference type="ARBA" id="ARBA00009810"/>
    </source>
</evidence>
<dbReference type="InterPro" id="IPR036942">
    <property type="entry name" value="Beta-barrel_TonB_sf"/>
</dbReference>